<dbReference type="Pfam" id="PF07508">
    <property type="entry name" value="Recombinase"/>
    <property type="match status" value="1"/>
</dbReference>
<dbReference type="Gene3D" id="3.90.1750.20">
    <property type="entry name" value="Putative Large Serine Recombinase, Chain B, Domain 2"/>
    <property type="match status" value="1"/>
</dbReference>
<feature type="domain" description="Resolvase/invertase-type recombinase catalytic" evidence="2">
    <location>
        <begin position="9"/>
        <end position="157"/>
    </location>
</feature>
<dbReference type="GO" id="GO:0000150">
    <property type="term" value="F:DNA strand exchange activity"/>
    <property type="evidence" value="ECO:0007669"/>
    <property type="project" value="InterPro"/>
</dbReference>
<evidence type="ECO:0000313" key="5">
    <source>
        <dbReference type="Proteomes" id="UP000564536"/>
    </source>
</evidence>
<dbReference type="InterPro" id="IPR011109">
    <property type="entry name" value="DNA_bind_recombinase_dom"/>
</dbReference>
<accession>A0A841Z8S2</accession>
<evidence type="ECO:0000259" key="3">
    <source>
        <dbReference type="PROSITE" id="PS51737"/>
    </source>
</evidence>
<dbReference type="InterPro" id="IPR038109">
    <property type="entry name" value="DNA_bind_recomb_sf"/>
</dbReference>
<dbReference type="Pfam" id="PF00239">
    <property type="entry name" value="Resolvase"/>
    <property type="match status" value="1"/>
</dbReference>
<sequence>MKQQQSKNTTGIYLRLSRDDETNGESMSISSQRQLLRNYAKEQGFTIVREYVDDGYSGTNFNRPGFNEMKADIEDGKLSIVITKDLSRLGRNYLETGYLTEVYFSEHNVRFIAVQDSVDTFGEENEFMPFRNIMNEWYAKDNAKKVRAGYRIKAIEGKFTGGYAPYGYEKDPLDIHKLVIDKEVAPVIKKIFSLAIAGYSSFKICKTLKAESILTPRSYLYLKTGKYAKTYDPAHPYDWGTTIIRRIIANEVYLGHMVSGITSTKSFKDKRLIRHAPEDWIKVENTHEAIIDAETFEEANKNLSVRKHMEPQYPDDPNIYTGILRCSTCRSVMSLARESKVKYTSGNYMCGKFRTRGKEYCSMHYINRKNLNRLVLEDIQYHIRETQLDEKKLIKKLNKYDKEKSSNSAVNYGEQLKTKKARQKELDIILKKLFEEYALGKITETQFNLMAGKFNDEHEQVVQDIDNLNEKIRENSDDEDKNKRFVQLLKNYTEATELDSNLLHSLVDTIIVYDSEVIDGQRTQRVDIHYKFAGVIKSSEVYTSPQT</sequence>
<keyword evidence="1" id="KW-0175">Coiled coil</keyword>
<dbReference type="InterPro" id="IPR025827">
    <property type="entry name" value="Zn_ribbon_recom_dom"/>
</dbReference>
<dbReference type="SUPFAM" id="SSF53041">
    <property type="entry name" value="Resolvase-like"/>
    <property type="match status" value="1"/>
</dbReference>
<dbReference type="InterPro" id="IPR006119">
    <property type="entry name" value="Resolv_N"/>
</dbReference>
<feature type="domain" description="Recombinase" evidence="3">
    <location>
        <begin position="165"/>
        <end position="309"/>
    </location>
</feature>
<feature type="coiled-coil region" evidence="1">
    <location>
        <begin position="451"/>
        <end position="478"/>
    </location>
</feature>
<gene>
    <name evidence="4" type="ORF">HB943_11605</name>
</gene>
<dbReference type="RefSeq" id="WP_185426538.1">
    <property type="nucleotide sequence ID" value="NZ_JAARRL010000019.1"/>
</dbReference>
<dbReference type="PROSITE" id="PS51736">
    <property type="entry name" value="RECOMBINASES_3"/>
    <property type="match status" value="1"/>
</dbReference>
<dbReference type="PANTHER" id="PTHR30461:SF23">
    <property type="entry name" value="DNA RECOMBINASE-RELATED"/>
    <property type="match status" value="1"/>
</dbReference>
<protein>
    <submittedName>
        <fullName evidence="4">Recombinase family protein</fullName>
    </submittedName>
</protein>
<organism evidence="4 5">
    <name type="scientific">Listeria weihenstephanensis</name>
    <dbReference type="NCBI Taxonomy" id="1006155"/>
    <lineage>
        <taxon>Bacteria</taxon>
        <taxon>Bacillati</taxon>
        <taxon>Bacillota</taxon>
        <taxon>Bacilli</taxon>
        <taxon>Bacillales</taxon>
        <taxon>Listeriaceae</taxon>
        <taxon>Listeria</taxon>
    </lineage>
</organism>
<dbReference type="InterPro" id="IPR036162">
    <property type="entry name" value="Resolvase-like_N_sf"/>
</dbReference>
<dbReference type="SMART" id="SM00857">
    <property type="entry name" value="Resolvase"/>
    <property type="match status" value="1"/>
</dbReference>
<dbReference type="EMBL" id="JAARRL010000019">
    <property type="protein sequence ID" value="MBC1501249.1"/>
    <property type="molecule type" value="Genomic_DNA"/>
</dbReference>
<dbReference type="CDD" id="cd03770">
    <property type="entry name" value="SR_TndX_transposase"/>
    <property type="match status" value="1"/>
</dbReference>
<comment type="caution">
    <text evidence="4">The sequence shown here is derived from an EMBL/GenBank/DDBJ whole genome shotgun (WGS) entry which is preliminary data.</text>
</comment>
<dbReference type="AlphaFoldDB" id="A0A841Z8S2"/>
<dbReference type="Pfam" id="PF13408">
    <property type="entry name" value="Zn_ribbon_recom"/>
    <property type="match status" value="1"/>
</dbReference>
<dbReference type="GO" id="GO:0003677">
    <property type="term" value="F:DNA binding"/>
    <property type="evidence" value="ECO:0007669"/>
    <property type="project" value="InterPro"/>
</dbReference>
<dbReference type="InterPro" id="IPR050639">
    <property type="entry name" value="SSR_resolvase"/>
</dbReference>
<evidence type="ECO:0000256" key="1">
    <source>
        <dbReference type="SAM" id="Coils"/>
    </source>
</evidence>
<dbReference type="Proteomes" id="UP000564536">
    <property type="component" value="Unassembled WGS sequence"/>
</dbReference>
<dbReference type="PROSITE" id="PS51737">
    <property type="entry name" value="RECOMBINASE_DNA_BIND"/>
    <property type="match status" value="1"/>
</dbReference>
<name>A0A841Z8S2_9LIST</name>
<evidence type="ECO:0000259" key="2">
    <source>
        <dbReference type="PROSITE" id="PS51736"/>
    </source>
</evidence>
<dbReference type="Gene3D" id="3.40.50.1390">
    <property type="entry name" value="Resolvase, N-terminal catalytic domain"/>
    <property type="match status" value="1"/>
</dbReference>
<dbReference type="PANTHER" id="PTHR30461">
    <property type="entry name" value="DNA-INVERTASE FROM LAMBDOID PROPHAGE"/>
    <property type="match status" value="1"/>
</dbReference>
<proteinExistence type="predicted"/>
<reference evidence="4 5" key="1">
    <citation type="submission" date="2020-03" db="EMBL/GenBank/DDBJ databases">
        <title>Soil Listeria distribution.</title>
        <authorList>
            <person name="Liao J."/>
            <person name="Wiedmann M."/>
        </authorList>
    </citation>
    <scope>NUCLEOTIDE SEQUENCE [LARGE SCALE GENOMIC DNA]</scope>
    <source>
        <strain evidence="4 5">FSL L7-1523</strain>
    </source>
</reference>
<dbReference type="Pfam" id="PF14287">
    <property type="entry name" value="DUF4368"/>
    <property type="match status" value="1"/>
</dbReference>
<evidence type="ECO:0000313" key="4">
    <source>
        <dbReference type="EMBL" id="MBC1501249.1"/>
    </source>
</evidence>
<dbReference type="InterPro" id="IPR025378">
    <property type="entry name" value="DUF4368"/>
</dbReference>